<evidence type="ECO:0000313" key="3">
    <source>
        <dbReference type="RefSeq" id="XP_014486029.1"/>
    </source>
</evidence>
<dbReference type="GeneID" id="106750299"/>
<dbReference type="KEGG" id="dqu:106750299"/>
<name>A0A6P3Y7M6_DINQU</name>
<evidence type="ECO:0000313" key="2">
    <source>
        <dbReference type="Proteomes" id="UP000515204"/>
    </source>
</evidence>
<keyword evidence="2" id="KW-1185">Reference proteome</keyword>
<proteinExistence type="predicted"/>
<reference evidence="3" key="1">
    <citation type="submission" date="2025-08" db="UniProtKB">
        <authorList>
            <consortium name="RefSeq"/>
        </authorList>
    </citation>
    <scope>IDENTIFICATION</scope>
</reference>
<organism evidence="2 3">
    <name type="scientific">Dinoponera quadriceps</name>
    <name type="common">South American ant</name>
    <dbReference type="NCBI Taxonomy" id="609295"/>
    <lineage>
        <taxon>Eukaryota</taxon>
        <taxon>Metazoa</taxon>
        <taxon>Ecdysozoa</taxon>
        <taxon>Arthropoda</taxon>
        <taxon>Hexapoda</taxon>
        <taxon>Insecta</taxon>
        <taxon>Pterygota</taxon>
        <taxon>Neoptera</taxon>
        <taxon>Endopterygota</taxon>
        <taxon>Hymenoptera</taxon>
        <taxon>Apocrita</taxon>
        <taxon>Aculeata</taxon>
        <taxon>Formicoidea</taxon>
        <taxon>Formicidae</taxon>
        <taxon>Ponerinae</taxon>
        <taxon>Ponerini</taxon>
        <taxon>Dinoponera</taxon>
    </lineage>
</organism>
<dbReference type="RefSeq" id="XP_014486029.1">
    <property type="nucleotide sequence ID" value="XM_014630543.1"/>
</dbReference>
<protein>
    <submittedName>
        <fullName evidence="3">Uncharacterized protein LOC106750299 isoform X1</fullName>
    </submittedName>
</protein>
<dbReference type="AlphaFoldDB" id="A0A6P3Y7M6"/>
<evidence type="ECO:0000256" key="1">
    <source>
        <dbReference type="SAM" id="MobiDB-lite"/>
    </source>
</evidence>
<sequence>MSFVYVSRIKSQVRGLEIRLSRAGNPYDDICTVNGRGGEGNQRYVSAPMYPGKVAVSFFSLTATAGRTRQENSGLVKNITAYRAILLKECCVEVRDQGIQAGEREGPSEGEREEGGEESEHRYRRRIVPPRKCPVSEGYIRREQRKG</sequence>
<feature type="compositionally biased region" description="Basic and acidic residues" evidence="1">
    <location>
        <begin position="99"/>
        <end position="110"/>
    </location>
</feature>
<feature type="region of interest" description="Disordered" evidence="1">
    <location>
        <begin position="99"/>
        <end position="147"/>
    </location>
</feature>
<accession>A0A6P3Y7M6</accession>
<gene>
    <name evidence="3" type="primary">LOC106750299</name>
</gene>
<dbReference type="Proteomes" id="UP000515204">
    <property type="component" value="Unplaced"/>
</dbReference>